<dbReference type="RefSeq" id="WP_380894692.1">
    <property type="nucleotide sequence ID" value="NZ_JBHTKY010000002.1"/>
</dbReference>
<feature type="domain" description="Glycosyl transferase family 1" evidence="1">
    <location>
        <begin position="178"/>
        <end position="287"/>
    </location>
</feature>
<protein>
    <submittedName>
        <fullName evidence="2">Glycosyltransferase</fullName>
    </submittedName>
</protein>
<sequence length="430" mass="49358">MKNLSVNIIGYINKQFGLGEGTRANIRSLNAIDLPLEINDFNFNIVDTIKDQNHDEISKLSLSNNSPINIVQLNIDKLTTFIEHGGSEYLKGKYNIGFWVWELNNFPKEGQKFYNLFDEIWTPSSFSAASIAKSSPIPVITIPHSININRTPHKRSHFGLEDECFYFLSIFDYSSSIERKNPLGTISAYEKAFGINNPKIKLIIKSSIRPGYKEEKSLIEERLKINSSIIYIERSLERDEIYSLINVCDCFISLHKSEGFGLTMAEAMFLNKPVIATAYSGNTDFMNVNNSFMVKYSLTSAKNYNNMSTDQDLWAEPNIEHAAECMKDIYNNPTHASQIARQGMLDIKNQLNPKKTGITIKNRLELIQENLNEPKNHKEYLNKISLQQIKIGELEEKLNSIKKLPSVQLKLKFKDFKNRISGKDRKYNWE</sequence>
<dbReference type="Pfam" id="PF00534">
    <property type="entry name" value="Glycos_transf_1"/>
    <property type="match status" value="1"/>
</dbReference>
<dbReference type="CDD" id="cd01635">
    <property type="entry name" value="Glycosyltransferase_GTB-type"/>
    <property type="match status" value="1"/>
</dbReference>
<keyword evidence="3" id="KW-1185">Reference proteome</keyword>
<evidence type="ECO:0000313" key="2">
    <source>
        <dbReference type="EMBL" id="MFD1164589.1"/>
    </source>
</evidence>
<comment type="caution">
    <text evidence="2">The sequence shown here is derived from an EMBL/GenBank/DDBJ whole genome shotgun (WGS) entry which is preliminary data.</text>
</comment>
<evidence type="ECO:0000259" key="1">
    <source>
        <dbReference type="Pfam" id="PF00534"/>
    </source>
</evidence>
<accession>A0ABW3RHC0</accession>
<proteinExistence type="predicted"/>
<dbReference type="Gene3D" id="3.40.50.2000">
    <property type="entry name" value="Glycogen Phosphorylase B"/>
    <property type="match status" value="1"/>
</dbReference>
<organism evidence="2 3">
    <name type="scientific">Sphingobacterium daejeonense</name>
    <dbReference type="NCBI Taxonomy" id="371142"/>
    <lineage>
        <taxon>Bacteria</taxon>
        <taxon>Pseudomonadati</taxon>
        <taxon>Bacteroidota</taxon>
        <taxon>Sphingobacteriia</taxon>
        <taxon>Sphingobacteriales</taxon>
        <taxon>Sphingobacteriaceae</taxon>
        <taxon>Sphingobacterium</taxon>
    </lineage>
</organism>
<reference evidence="3" key="1">
    <citation type="journal article" date="2019" name="Int. J. Syst. Evol. Microbiol.">
        <title>The Global Catalogue of Microorganisms (GCM) 10K type strain sequencing project: providing services to taxonomists for standard genome sequencing and annotation.</title>
        <authorList>
            <consortium name="The Broad Institute Genomics Platform"/>
            <consortium name="The Broad Institute Genome Sequencing Center for Infectious Disease"/>
            <person name="Wu L."/>
            <person name="Ma J."/>
        </authorList>
    </citation>
    <scope>NUCLEOTIDE SEQUENCE [LARGE SCALE GENOMIC DNA]</scope>
    <source>
        <strain evidence="3">CCUG 52468</strain>
    </source>
</reference>
<gene>
    <name evidence="2" type="ORF">ACFQ2C_03120</name>
</gene>
<dbReference type="SUPFAM" id="SSF53756">
    <property type="entry name" value="UDP-Glycosyltransferase/glycogen phosphorylase"/>
    <property type="match status" value="1"/>
</dbReference>
<dbReference type="InterPro" id="IPR001296">
    <property type="entry name" value="Glyco_trans_1"/>
</dbReference>
<evidence type="ECO:0000313" key="3">
    <source>
        <dbReference type="Proteomes" id="UP001597205"/>
    </source>
</evidence>
<dbReference type="Proteomes" id="UP001597205">
    <property type="component" value="Unassembled WGS sequence"/>
</dbReference>
<name>A0ABW3RHC0_9SPHI</name>
<dbReference type="PANTHER" id="PTHR46656">
    <property type="entry name" value="PUTATIVE-RELATED"/>
    <property type="match status" value="1"/>
</dbReference>
<dbReference type="EMBL" id="JBHTKY010000002">
    <property type="protein sequence ID" value="MFD1164589.1"/>
    <property type="molecule type" value="Genomic_DNA"/>
</dbReference>
<dbReference type="PANTHER" id="PTHR46656:SF3">
    <property type="entry name" value="PUTATIVE-RELATED"/>
    <property type="match status" value="1"/>
</dbReference>